<dbReference type="FunFam" id="1.10.20.70:FF:000001">
    <property type="entry name" value="Cleavage stimulation factor subunit 2"/>
    <property type="match status" value="1"/>
</dbReference>
<gene>
    <name evidence="7" type="ORF">HPLM_LOCUS12374</name>
</gene>
<dbReference type="InterPro" id="IPR012677">
    <property type="entry name" value="Nucleotide-bd_a/b_plait_sf"/>
</dbReference>
<accession>A0A0N4WMF0</accession>
<dbReference type="InterPro" id="IPR000504">
    <property type="entry name" value="RRM_dom"/>
</dbReference>
<dbReference type="WBParaSite" id="HPLM_0001238201-mRNA-1">
    <property type="protein sequence ID" value="HPLM_0001238201-mRNA-1"/>
    <property type="gene ID" value="HPLM_0001238201"/>
</dbReference>
<name>A0A0N4WMF0_HAEPC</name>
<dbReference type="Gene3D" id="3.30.70.330">
    <property type="match status" value="1"/>
</dbReference>
<dbReference type="InterPro" id="IPR003954">
    <property type="entry name" value="RRM_euk-type"/>
</dbReference>
<dbReference type="Pfam" id="PF14304">
    <property type="entry name" value="CSTF_C"/>
    <property type="match status" value="1"/>
</dbReference>
<dbReference type="Proteomes" id="UP000268014">
    <property type="component" value="Unassembled WGS sequence"/>
</dbReference>
<dbReference type="OMA" id="CEPEDAP"/>
<dbReference type="GO" id="GO:0003729">
    <property type="term" value="F:mRNA binding"/>
    <property type="evidence" value="ECO:0007669"/>
    <property type="project" value="TreeGrafter"/>
</dbReference>
<dbReference type="InterPro" id="IPR025742">
    <property type="entry name" value="CSTF2_hinge"/>
</dbReference>
<dbReference type="Gene3D" id="1.10.20.70">
    <property type="entry name" value="Transcription termination and cleavage factor, C-terminal domain"/>
    <property type="match status" value="1"/>
</dbReference>
<dbReference type="Pfam" id="PF14327">
    <property type="entry name" value="CSTF2_hinge"/>
    <property type="match status" value="1"/>
</dbReference>
<dbReference type="STRING" id="6290.A0A0N4WMF0"/>
<evidence type="ECO:0000259" key="6">
    <source>
        <dbReference type="PROSITE" id="PS50102"/>
    </source>
</evidence>
<reference evidence="7 8" key="2">
    <citation type="submission" date="2018-11" db="EMBL/GenBank/DDBJ databases">
        <authorList>
            <consortium name="Pathogen Informatics"/>
        </authorList>
    </citation>
    <scope>NUCLEOTIDE SEQUENCE [LARGE SCALE GENOMIC DNA]</scope>
    <source>
        <strain evidence="7 8">MHpl1</strain>
    </source>
</reference>
<dbReference type="OrthoDB" id="272703at2759"/>
<dbReference type="PANTHER" id="PTHR45735:SF2">
    <property type="entry name" value="CLEAVAGE STIMULATION FACTOR SUBUNIT 2"/>
    <property type="match status" value="1"/>
</dbReference>
<reference evidence="9" key="1">
    <citation type="submission" date="2017-02" db="UniProtKB">
        <authorList>
            <consortium name="WormBaseParasite"/>
        </authorList>
    </citation>
    <scope>IDENTIFICATION</scope>
</reference>
<dbReference type="InterPro" id="IPR026896">
    <property type="entry name" value="CSTF_C"/>
</dbReference>
<dbReference type="CDD" id="cd12398">
    <property type="entry name" value="RRM_CSTF2_RNA15_like"/>
    <property type="match status" value="1"/>
</dbReference>
<feature type="domain" description="RRM" evidence="6">
    <location>
        <begin position="30"/>
        <end position="108"/>
    </location>
</feature>
<dbReference type="GO" id="GO:0005847">
    <property type="term" value="C:mRNA cleavage and polyadenylation specificity factor complex"/>
    <property type="evidence" value="ECO:0007669"/>
    <property type="project" value="TreeGrafter"/>
</dbReference>
<keyword evidence="2 4" id="KW-0694">RNA-binding</keyword>
<dbReference type="EMBL" id="UZAF01017847">
    <property type="protein sequence ID" value="VDO45494.1"/>
    <property type="molecule type" value="Genomic_DNA"/>
</dbReference>
<evidence type="ECO:0000313" key="7">
    <source>
        <dbReference type="EMBL" id="VDO45494.1"/>
    </source>
</evidence>
<feature type="region of interest" description="Disordered" evidence="5">
    <location>
        <begin position="241"/>
        <end position="265"/>
    </location>
</feature>
<dbReference type="Gene3D" id="1.25.40.630">
    <property type="match status" value="1"/>
</dbReference>
<evidence type="ECO:0000313" key="8">
    <source>
        <dbReference type="Proteomes" id="UP000268014"/>
    </source>
</evidence>
<dbReference type="SMART" id="SM00361">
    <property type="entry name" value="RRM_1"/>
    <property type="match status" value="1"/>
</dbReference>
<dbReference type="SMART" id="SM00360">
    <property type="entry name" value="RRM"/>
    <property type="match status" value="1"/>
</dbReference>
<dbReference type="SUPFAM" id="SSF54928">
    <property type="entry name" value="RNA-binding domain, RBD"/>
    <property type="match status" value="1"/>
</dbReference>
<comment type="subcellular location">
    <subcellularLocation>
        <location evidence="1">Nucleus</location>
    </subcellularLocation>
</comment>
<protein>
    <submittedName>
        <fullName evidence="9">RRM domain-containing protein</fullName>
    </submittedName>
</protein>
<evidence type="ECO:0000256" key="5">
    <source>
        <dbReference type="SAM" id="MobiDB-lite"/>
    </source>
</evidence>
<dbReference type="PANTHER" id="PTHR45735">
    <property type="entry name" value="CLEAVAGE STIMULATION FACTOR SUBUNIT 2"/>
    <property type="match status" value="1"/>
</dbReference>
<dbReference type="Pfam" id="PF00076">
    <property type="entry name" value="RRM_1"/>
    <property type="match status" value="1"/>
</dbReference>
<dbReference type="PROSITE" id="PS50102">
    <property type="entry name" value="RRM"/>
    <property type="match status" value="1"/>
</dbReference>
<feature type="compositionally biased region" description="Pro residues" evidence="5">
    <location>
        <begin position="252"/>
        <end position="262"/>
    </location>
</feature>
<organism evidence="9">
    <name type="scientific">Haemonchus placei</name>
    <name type="common">Barber's pole worm</name>
    <dbReference type="NCBI Taxonomy" id="6290"/>
    <lineage>
        <taxon>Eukaryota</taxon>
        <taxon>Metazoa</taxon>
        <taxon>Ecdysozoa</taxon>
        <taxon>Nematoda</taxon>
        <taxon>Chromadorea</taxon>
        <taxon>Rhabditida</taxon>
        <taxon>Rhabditina</taxon>
        <taxon>Rhabditomorpha</taxon>
        <taxon>Strongyloidea</taxon>
        <taxon>Trichostrongylidae</taxon>
        <taxon>Haemonchus</taxon>
    </lineage>
</organism>
<dbReference type="FunFam" id="3.30.70.330:FF:001102">
    <property type="entry name" value="Cleavage and Polyadenylation Factor"/>
    <property type="match status" value="1"/>
</dbReference>
<dbReference type="FunFam" id="1.25.40.630:FF:000001">
    <property type="entry name" value="Cleavage stimulation factor subunit 2"/>
    <property type="match status" value="1"/>
</dbReference>
<evidence type="ECO:0000256" key="3">
    <source>
        <dbReference type="ARBA" id="ARBA00023242"/>
    </source>
</evidence>
<evidence type="ECO:0000256" key="2">
    <source>
        <dbReference type="ARBA" id="ARBA00022884"/>
    </source>
</evidence>
<sequence>MSSTFFKQLNSGDSWAPGERRTMQVDRSQRSVFVGNISYEVPEDTIRQIFSKVGHVVHIKMVHDRETGKPKGYGFIEFLDVQTAELAIRNLNGYEVNGRQLRVDSAAGGDRSADEIQQLQAALSAAQVEESPYGPEPEEGRAPEAISRTVASLPPEKMFELMKQMKDVVRSNPSEAKQMLVQNPQLAYALLQAQVVMRIVDPQVAIAMLHREPAASTVPFHQVPFPAQPMAPMPAVSQPAYGAPPQQMYARPVPPQPAPQPEITPDEQHNAELLVQVMRLTEAEIAMLPPGDREKVIELRNQLRQSV</sequence>
<proteinExistence type="predicted"/>
<evidence type="ECO:0000313" key="9">
    <source>
        <dbReference type="WBParaSite" id="HPLM_0001238201-mRNA-1"/>
    </source>
</evidence>
<keyword evidence="3" id="KW-0539">Nucleus</keyword>
<dbReference type="InterPro" id="IPR035979">
    <property type="entry name" value="RBD_domain_sf"/>
</dbReference>
<evidence type="ECO:0000256" key="1">
    <source>
        <dbReference type="ARBA" id="ARBA00004123"/>
    </source>
</evidence>
<evidence type="ECO:0000256" key="4">
    <source>
        <dbReference type="PROSITE-ProRule" id="PRU00176"/>
    </source>
</evidence>
<dbReference type="InterPro" id="IPR038192">
    <property type="entry name" value="CSTF_C_sf"/>
</dbReference>
<keyword evidence="8" id="KW-1185">Reference proteome</keyword>
<dbReference type="GO" id="GO:0031124">
    <property type="term" value="P:mRNA 3'-end processing"/>
    <property type="evidence" value="ECO:0007669"/>
    <property type="project" value="InterPro"/>
</dbReference>
<dbReference type="AlphaFoldDB" id="A0A0N4WMF0"/>